<reference evidence="4" key="1">
    <citation type="submission" date="2022-11" db="UniProtKB">
        <authorList>
            <consortium name="WormBaseParasite"/>
        </authorList>
    </citation>
    <scope>IDENTIFICATION</scope>
</reference>
<feature type="region of interest" description="Disordered" evidence="2">
    <location>
        <begin position="1"/>
        <end position="37"/>
    </location>
</feature>
<feature type="compositionally biased region" description="Acidic residues" evidence="2">
    <location>
        <begin position="15"/>
        <end position="28"/>
    </location>
</feature>
<evidence type="ECO:0000256" key="2">
    <source>
        <dbReference type="SAM" id="MobiDB-lite"/>
    </source>
</evidence>
<dbReference type="WBParaSite" id="ACRNAN_Path_243.g908.t1">
    <property type="protein sequence ID" value="ACRNAN_Path_243.g908.t1"/>
    <property type="gene ID" value="ACRNAN_Path_243.g908"/>
</dbReference>
<name>A0A914C437_9BILA</name>
<organism evidence="3 4">
    <name type="scientific">Acrobeloides nanus</name>
    <dbReference type="NCBI Taxonomy" id="290746"/>
    <lineage>
        <taxon>Eukaryota</taxon>
        <taxon>Metazoa</taxon>
        <taxon>Ecdysozoa</taxon>
        <taxon>Nematoda</taxon>
        <taxon>Chromadorea</taxon>
        <taxon>Rhabditida</taxon>
        <taxon>Tylenchina</taxon>
        <taxon>Cephalobomorpha</taxon>
        <taxon>Cephaloboidea</taxon>
        <taxon>Cephalobidae</taxon>
        <taxon>Acrobeloides</taxon>
    </lineage>
</organism>
<proteinExistence type="predicted"/>
<dbReference type="AlphaFoldDB" id="A0A914C437"/>
<evidence type="ECO:0000313" key="4">
    <source>
        <dbReference type="WBParaSite" id="ACRNAN_Path_243.g908.t1"/>
    </source>
</evidence>
<feature type="coiled-coil region" evidence="1">
    <location>
        <begin position="85"/>
        <end position="154"/>
    </location>
</feature>
<protein>
    <submittedName>
        <fullName evidence="4">Uncharacterized protein</fullName>
    </submittedName>
</protein>
<accession>A0A914C437</accession>
<keyword evidence="1" id="KW-0175">Coiled coil</keyword>
<sequence>MSDLNEWISPKGISDSDDQEYQSEESDPGADNKRARSIAQKKTASFDPSDNVLSFYFCEWKDLLKYFLHGKTVKLEVDIWSQESVNAAEVENEFLYNELEYLINKVEGLIAEDVNRENEIAKEKALSDQLRKENEDLKAKLKKLLKERDEAYKYKTIFEEDCRKLVHDEVAKIQKSNTPESLRNSERHRRPIRNIQFLMD</sequence>
<evidence type="ECO:0000256" key="1">
    <source>
        <dbReference type="SAM" id="Coils"/>
    </source>
</evidence>
<keyword evidence="3" id="KW-1185">Reference proteome</keyword>
<dbReference type="Proteomes" id="UP000887540">
    <property type="component" value="Unplaced"/>
</dbReference>
<evidence type="ECO:0000313" key="3">
    <source>
        <dbReference type="Proteomes" id="UP000887540"/>
    </source>
</evidence>